<evidence type="ECO:0000256" key="5">
    <source>
        <dbReference type="SAM" id="Phobius"/>
    </source>
</evidence>
<dbReference type="CDD" id="cd00096">
    <property type="entry name" value="Ig"/>
    <property type="match status" value="2"/>
</dbReference>
<dbReference type="InterPro" id="IPR013151">
    <property type="entry name" value="Immunoglobulin_dom"/>
</dbReference>
<evidence type="ECO:0000256" key="1">
    <source>
        <dbReference type="ARBA" id="ARBA00004496"/>
    </source>
</evidence>
<keyword evidence="5" id="KW-0812">Transmembrane</keyword>
<dbReference type="SMART" id="SM00408">
    <property type="entry name" value="IGc2"/>
    <property type="match status" value="2"/>
</dbReference>
<dbReference type="GO" id="GO:0005737">
    <property type="term" value="C:cytoplasm"/>
    <property type="evidence" value="ECO:0007669"/>
    <property type="project" value="UniProtKB-SubCell"/>
</dbReference>
<name>A0AAN8F8C1_TRICO</name>
<dbReference type="SMART" id="SM00409">
    <property type="entry name" value="IG"/>
    <property type="match status" value="1"/>
</dbReference>
<keyword evidence="3" id="KW-0597">Phosphoprotein</keyword>
<keyword evidence="2" id="KW-0963">Cytoplasm</keyword>
<evidence type="ECO:0000313" key="8">
    <source>
        <dbReference type="Proteomes" id="UP001331761"/>
    </source>
</evidence>
<evidence type="ECO:0000256" key="4">
    <source>
        <dbReference type="ARBA" id="ARBA00023157"/>
    </source>
</evidence>
<dbReference type="Gene3D" id="2.60.40.10">
    <property type="entry name" value="Immunoglobulins"/>
    <property type="match status" value="2"/>
</dbReference>
<dbReference type="EMBL" id="WIXE01013666">
    <property type="protein sequence ID" value="KAK5974906.1"/>
    <property type="molecule type" value="Genomic_DNA"/>
</dbReference>
<sequence>MCVAVSGGCRHLAESTAVMYLIPLVFVLTFRLIPSSAESRLSILPPTNPLQKPSGQQVPLLCTVEGTSDDTRPGIIWSKHGGIDRTGNVEVKSLDHHTMSLLIKNATSEDSGVYTCQAQLGSHLLSQTVDVIIFANLTCEVSPPSVRVHTVWTREGVAIDQGNVDKYKLYNNDAILEISKYDPAKDAGEYVCKVFHPISGSTLYRRITVGTETENKQLFCSRMCNTVCHQMYTPFSKP</sequence>
<proteinExistence type="predicted"/>
<dbReference type="InterPro" id="IPR013783">
    <property type="entry name" value="Ig-like_fold"/>
</dbReference>
<comment type="subcellular location">
    <subcellularLocation>
        <location evidence="1">Cytoplasm</location>
    </subcellularLocation>
</comment>
<dbReference type="PANTHER" id="PTHR35971:SF5">
    <property type="entry name" value="OBSCURIN LIKE CYTOSKELETAL ADAPTOR 1"/>
    <property type="match status" value="1"/>
</dbReference>
<dbReference type="Pfam" id="PF00047">
    <property type="entry name" value="ig"/>
    <property type="match status" value="1"/>
</dbReference>
<evidence type="ECO:0000313" key="7">
    <source>
        <dbReference type="EMBL" id="KAK5974906.1"/>
    </source>
</evidence>
<dbReference type="InterPro" id="IPR007110">
    <property type="entry name" value="Ig-like_dom"/>
</dbReference>
<dbReference type="PROSITE" id="PS50835">
    <property type="entry name" value="IG_LIKE"/>
    <property type="match status" value="2"/>
</dbReference>
<dbReference type="InterPro" id="IPR036179">
    <property type="entry name" value="Ig-like_dom_sf"/>
</dbReference>
<evidence type="ECO:0000256" key="2">
    <source>
        <dbReference type="ARBA" id="ARBA00022490"/>
    </source>
</evidence>
<accession>A0AAN8F8C1</accession>
<keyword evidence="5" id="KW-1133">Transmembrane helix</keyword>
<organism evidence="7 8">
    <name type="scientific">Trichostrongylus colubriformis</name>
    <name type="common">Black scour worm</name>
    <dbReference type="NCBI Taxonomy" id="6319"/>
    <lineage>
        <taxon>Eukaryota</taxon>
        <taxon>Metazoa</taxon>
        <taxon>Ecdysozoa</taxon>
        <taxon>Nematoda</taxon>
        <taxon>Chromadorea</taxon>
        <taxon>Rhabditida</taxon>
        <taxon>Rhabditina</taxon>
        <taxon>Rhabditomorpha</taxon>
        <taxon>Strongyloidea</taxon>
        <taxon>Trichostrongylidae</taxon>
        <taxon>Trichostrongylus</taxon>
    </lineage>
</organism>
<evidence type="ECO:0000256" key="3">
    <source>
        <dbReference type="ARBA" id="ARBA00022553"/>
    </source>
</evidence>
<feature type="transmembrane region" description="Helical" evidence="5">
    <location>
        <begin position="17"/>
        <end position="33"/>
    </location>
</feature>
<dbReference type="PANTHER" id="PTHR35971">
    <property type="entry name" value="SI:DKEY-31G6.6"/>
    <property type="match status" value="1"/>
</dbReference>
<evidence type="ECO:0000259" key="6">
    <source>
        <dbReference type="PROSITE" id="PS50835"/>
    </source>
</evidence>
<dbReference type="InterPro" id="IPR003598">
    <property type="entry name" value="Ig_sub2"/>
</dbReference>
<feature type="domain" description="Ig-like" evidence="6">
    <location>
        <begin position="34"/>
        <end position="132"/>
    </location>
</feature>
<reference evidence="7 8" key="1">
    <citation type="submission" date="2019-10" db="EMBL/GenBank/DDBJ databases">
        <title>Assembly and Annotation for the nematode Trichostrongylus colubriformis.</title>
        <authorList>
            <person name="Martin J."/>
        </authorList>
    </citation>
    <scope>NUCLEOTIDE SEQUENCE [LARGE SCALE GENOMIC DNA]</scope>
    <source>
        <strain evidence="7">G859</strain>
        <tissue evidence="7">Whole worm</tissue>
    </source>
</reference>
<dbReference type="Proteomes" id="UP001331761">
    <property type="component" value="Unassembled WGS sequence"/>
</dbReference>
<dbReference type="InterPro" id="IPR052385">
    <property type="entry name" value="Obscurin/Obscurin-like_Reg"/>
</dbReference>
<keyword evidence="5" id="KW-0472">Membrane</keyword>
<comment type="caution">
    <text evidence="7">The sequence shown here is derived from an EMBL/GenBank/DDBJ whole genome shotgun (WGS) entry which is preliminary data.</text>
</comment>
<dbReference type="AlphaFoldDB" id="A0AAN8F8C1"/>
<keyword evidence="4" id="KW-1015">Disulfide bond</keyword>
<gene>
    <name evidence="7" type="ORF">GCK32_008681</name>
</gene>
<feature type="domain" description="Ig-like" evidence="6">
    <location>
        <begin position="137"/>
        <end position="208"/>
    </location>
</feature>
<dbReference type="SUPFAM" id="SSF48726">
    <property type="entry name" value="Immunoglobulin"/>
    <property type="match status" value="2"/>
</dbReference>
<keyword evidence="8" id="KW-1185">Reference proteome</keyword>
<protein>
    <recommendedName>
        <fullName evidence="6">Ig-like domain-containing protein</fullName>
    </recommendedName>
</protein>
<dbReference type="Pfam" id="PF13927">
    <property type="entry name" value="Ig_3"/>
    <property type="match status" value="1"/>
</dbReference>
<dbReference type="InterPro" id="IPR003599">
    <property type="entry name" value="Ig_sub"/>
</dbReference>